<evidence type="ECO:0000256" key="1">
    <source>
        <dbReference type="ARBA" id="ARBA00004651"/>
    </source>
</evidence>
<dbReference type="SUPFAM" id="SSF161098">
    <property type="entry name" value="MetI-like"/>
    <property type="match status" value="1"/>
</dbReference>
<keyword evidence="3" id="KW-1003">Cell membrane</keyword>
<dbReference type="InterPro" id="IPR035906">
    <property type="entry name" value="MetI-like_sf"/>
</dbReference>
<dbReference type="RefSeq" id="WP_249299994.1">
    <property type="nucleotide sequence ID" value="NZ_JACRSP010000002.1"/>
</dbReference>
<dbReference type="Proteomes" id="UP000620366">
    <property type="component" value="Unassembled WGS sequence"/>
</dbReference>
<keyword evidence="6 7" id="KW-0472">Membrane</keyword>
<dbReference type="PROSITE" id="PS50928">
    <property type="entry name" value="ABC_TM1"/>
    <property type="match status" value="1"/>
</dbReference>
<evidence type="ECO:0000256" key="4">
    <source>
        <dbReference type="ARBA" id="ARBA00022692"/>
    </source>
</evidence>
<dbReference type="GO" id="GO:0005886">
    <property type="term" value="C:plasma membrane"/>
    <property type="evidence" value="ECO:0007669"/>
    <property type="project" value="UniProtKB-SubCell"/>
</dbReference>
<name>A0A926DDK8_9FIRM</name>
<dbReference type="InterPro" id="IPR000515">
    <property type="entry name" value="MetI-like"/>
</dbReference>
<keyword evidence="10" id="KW-1185">Reference proteome</keyword>
<organism evidence="9 10">
    <name type="scientific">Feifania hominis</name>
    <dbReference type="NCBI Taxonomy" id="2763660"/>
    <lineage>
        <taxon>Bacteria</taxon>
        <taxon>Bacillati</taxon>
        <taxon>Bacillota</taxon>
        <taxon>Clostridia</taxon>
        <taxon>Eubacteriales</taxon>
        <taxon>Feifaniaceae</taxon>
        <taxon>Feifania</taxon>
    </lineage>
</organism>
<evidence type="ECO:0000256" key="5">
    <source>
        <dbReference type="ARBA" id="ARBA00022989"/>
    </source>
</evidence>
<evidence type="ECO:0000256" key="7">
    <source>
        <dbReference type="RuleBase" id="RU363032"/>
    </source>
</evidence>
<evidence type="ECO:0000256" key="3">
    <source>
        <dbReference type="ARBA" id="ARBA00022475"/>
    </source>
</evidence>
<dbReference type="EMBL" id="JACRSP010000002">
    <property type="protein sequence ID" value="MBC8536236.1"/>
    <property type="molecule type" value="Genomic_DNA"/>
</dbReference>
<feature type="transmembrane region" description="Helical" evidence="7">
    <location>
        <begin position="173"/>
        <end position="191"/>
    </location>
</feature>
<evidence type="ECO:0000256" key="6">
    <source>
        <dbReference type="ARBA" id="ARBA00023136"/>
    </source>
</evidence>
<dbReference type="GO" id="GO:0055085">
    <property type="term" value="P:transmembrane transport"/>
    <property type="evidence" value="ECO:0007669"/>
    <property type="project" value="InterPro"/>
</dbReference>
<dbReference type="InterPro" id="IPR045621">
    <property type="entry name" value="BPD_transp_1_N"/>
</dbReference>
<protein>
    <submittedName>
        <fullName evidence="9">ABC transporter permease</fullName>
    </submittedName>
</protein>
<evidence type="ECO:0000313" key="9">
    <source>
        <dbReference type="EMBL" id="MBC8536236.1"/>
    </source>
</evidence>
<comment type="subcellular location">
    <subcellularLocation>
        <location evidence="1 7">Cell membrane</location>
        <topology evidence="1 7">Multi-pass membrane protein</topology>
    </subcellularLocation>
</comment>
<feature type="transmembrane region" description="Helical" evidence="7">
    <location>
        <begin position="134"/>
        <end position="161"/>
    </location>
</feature>
<keyword evidence="4 7" id="KW-0812">Transmembrane</keyword>
<dbReference type="PANTHER" id="PTHR43163:SF6">
    <property type="entry name" value="DIPEPTIDE TRANSPORT SYSTEM PERMEASE PROTEIN DPPB-RELATED"/>
    <property type="match status" value="1"/>
</dbReference>
<feature type="transmembrane region" description="Helical" evidence="7">
    <location>
        <begin position="273"/>
        <end position="299"/>
    </location>
</feature>
<feature type="transmembrane region" description="Helical" evidence="7">
    <location>
        <begin position="227"/>
        <end position="253"/>
    </location>
</feature>
<sequence length="312" mass="34139">MFKYILKRLLITIPILLCVVFIVFTIMQFTPGDPASSILGATATQEQKDQLNHELGYDQPFFTRFFNYVGNILKGDFGTSYRSKQPVVDEIATRFPTTLKLALFSMLISAAIGITLGVVSAVKQYSPLDTTLTVLALFFAAVPGFWLGLMLIMFFAVTLGILPTSGMDSWRSMILPLITLSAGGIASLLRITRSAMLETIRQDYIRTARAKGASEKIVILRHALKNALLPVITVLGMNFSGMLGGAVIAETVFAMPGVGQYVVEGIRQKNDPVVLTSTLLLATLFCLIMLAIDIIYAFVDPRIKARISTKKG</sequence>
<evidence type="ECO:0000313" key="10">
    <source>
        <dbReference type="Proteomes" id="UP000620366"/>
    </source>
</evidence>
<gene>
    <name evidence="9" type="ORF">H8695_05960</name>
</gene>
<feature type="domain" description="ABC transmembrane type-1" evidence="8">
    <location>
        <begin position="95"/>
        <end position="296"/>
    </location>
</feature>
<evidence type="ECO:0000259" key="8">
    <source>
        <dbReference type="PROSITE" id="PS50928"/>
    </source>
</evidence>
<dbReference type="PANTHER" id="PTHR43163">
    <property type="entry name" value="DIPEPTIDE TRANSPORT SYSTEM PERMEASE PROTEIN DPPB-RELATED"/>
    <property type="match status" value="1"/>
</dbReference>
<feature type="transmembrane region" description="Helical" evidence="7">
    <location>
        <begin position="101"/>
        <end position="122"/>
    </location>
</feature>
<accession>A0A926DDK8</accession>
<proteinExistence type="inferred from homology"/>
<comment type="caution">
    <text evidence="9">The sequence shown here is derived from an EMBL/GenBank/DDBJ whole genome shotgun (WGS) entry which is preliminary data.</text>
</comment>
<dbReference type="Gene3D" id="1.10.3720.10">
    <property type="entry name" value="MetI-like"/>
    <property type="match status" value="1"/>
</dbReference>
<evidence type="ECO:0000256" key="2">
    <source>
        <dbReference type="ARBA" id="ARBA00022448"/>
    </source>
</evidence>
<reference evidence="9" key="1">
    <citation type="submission" date="2020-08" db="EMBL/GenBank/DDBJ databases">
        <title>Genome public.</title>
        <authorList>
            <person name="Liu C."/>
            <person name="Sun Q."/>
        </authorList>
    </citation>
    <scope>NUCLEOTIDE SEQUENCE</scope>
    <source>
        <strain evidence="9">BX7</strain>
    </source>
</reference>
<keyword evidence="2 7" id="KW-0813">Transport</keyword>
<dbReference type="CDD" id="cd06261">
    <property type="entry name" value="TM_PBP2"/>
    <property type="match status" value="1"/>
</dbReference>
<keyword evidence="5 7" id="KW-1133">Transmembrane helix</keyword>
<dbReference type="Pfam" id="PF19300">
    <property type="entry name" value="BPD_transp_1_N"/>
    <property type="match status" value="1"/>
</dbReference>
<comment type="similarity">
    <text evidence="7">Belongs to the binding-protein-dependent transport system permease family.</text>
</comment>
<feature type="transmembrane region" description="Helical" evidence="7">
    <location>
        <begin position="9"/>
        <end position="29"/>
    </location>
</feature>
<dbReference type="Pfam" id="PF00528">
    <property type="entry name" value="BPD_transp_1"/>
    <property type="match status" value="1"/>
</dbReference>
<dbReference type="AlphaFoldDB" id="A0A926DDK8"/>